<keyword evidence="3" id="KW-1185">Reference proteome</keyword>
<feature type="region of interest" description="Disordered" evidence="1">
    <location>
        <begin position="60"/>
        <end position="96"/>
    </location>
</feature>
<evidence type="ECO:0000313" key="3">
    <source>
        <dbReference type="Proteomes" id="UP000292082"/>
    </source>
</evidence>
<dbReference type="AlphaFoldDB" id="A0A4Q9QBW5"/>
<evidence type="ECO:0000313" key="2">
    <source>
        <dbReference type="EMBL" id="TBU64656.1"/>
    </source>
</evidence>
<dbReference type="EMBL" id="ML145085">
    <property type="protein sequence ID" value="TBU64656.1"/>
    <property type="molecule type" value="Genomic_DNA"/>
</dbReference>
<gene>
    <name evidence="2" type="ORF">BD310DRAFT_280672</name>
</gene>
<organism evidence="2 3">
    <name type="scientific">Dichomitus squalens</name>
    <dbReference type="NCBI Taxonomy" id="114155"/>
    <lineage>
        <taxon>Eukaryota</taxon>
        <taxon>Fungi</taxon>
        <taxon>Dikarya</taxon>
        <taxon>Basidiomycota</taxon>
        <taxon>Agaricomycotina</taxon>
        <taxon>Agaricomycetes</taxon>
        <taxon>Polyporales</taxon>
        <taxon>Polyporaceae</taxon>
        <taxon>Dichomitus</taxon>
    </lineage>
</organism>
<protein>
    <submittedName>
        <fullName evidence="2">Uncharacterized protein</fullName>
    </submittedName>
</protein>
<evidence type="ECO:0000256" key="1">
    <source>
        <dbReference type="SAM" id="MobiDB-lite"/>
    </source>
</evidence>
<accession>A0A4Q9QBW5</accession>
<dbReference type="Proteomes" id="UP000292082">
    <property type="component" value="Unassembled WGS sequence"/>
</dbReference>
<sequence>MLPFIQRRTSGCPVFCAERQKDSELGMAALMRVRGFSQYSRLTSTSPTLDYYRRSIEIHRSRPSPPHFQSSLHTPAEGEEEEWECTRDHGRTSTPVPFIRDWRTTVLLAADL</sequence>
<reference evidence="2 3" key="1">
    <citation type="submission" date="2019-01" db="EMBL/GenBank/DDBJ databases">
        <title>Draft genome sequences of three monokaryotic isolates of the white-rot basidiomycete fungus Dichomitus squalens.</title>
        <authorList>
            <consortium name="DOE Joint Genome Institute"/>
            <person name="Lopez S.C."/>
            <person name="Andreopoulos B."/>
            <person name="Pangilinan J."/>
            <person name="Lipzen A."/>
            <person name="Riley R."/>
            <person name="Ahrendt S."/>
            <person name="Ng V."/>
            <person name="Barry K."/>
            <person name="Daum C."/>
            <person name="Grigoriev I.V."/>
            <person name="Hilden K.S."/>
            <person name="Makela M.R."/>
            <person name="de Vries R.P."/>
        </authorList>
    </citation>
    <scope>NUCLEOTIDE SEQUENCE [LARGE SCALE GENOMIC DNA]</scope>
    <source>
        <strain evidence="2 3">CBS 464.89</strain>
    </source>
</reference>
<proteinExistence type="predicted"/>
<name>A0A4Q9QBW5_9APHY</name>